<feature type="domain" description="NodB homology" evidence="2">
    <location>
        <begin position="109"/>
        <end position="310"/>
    </location>
</feature>
<sequence>MTPLPAPPSDSPVRAPEEAQADASEERACPAAQEAEADRGGAVARSSRRRALRVAGALAAGTIGAAAGAAAAHWHDGRRSPTFRVAALPTDDSGHRAVSTTFRAAPGTGSVALTFDDGPDPRWTPVVLDMLSRLGARATFFVLGEAARAHPDLIARETAEGHEVAIHNWVHTDVYGASPDELGRDIDRTIEAITSAGAPKPSLWRPPYGRVDAVALATAADRGLDLVLWSLHTPGAAAAKDVGQAAQDGAIILCHDGRSQPYTELMEEMGRSVERIQSRGLRVVSAGELLAGSSGSFKSPALIERGTGAS</sequence>
<evidence type="ECO:0000256" key="1">
    <source>
        <dbReference type="SAM" id="MobiDB-lite"/>
    </source>
</evidence>
<dbReference type="InterPro" id="IPR006311">
    <property type="entry name" value="TAT_signal"/>
</dbReference>
<dbReference type="CDD" id="cd10917">
    <property type="entry name" value="CE4_NodB_like_6s_7s"/>
    <property type="match status" value="1"/>
</dbReference>
<dbReference type="Gene3D" id="3.20.20.370">
    <property type="entry name" value="Glycoside hydrolase/deacetylase"/>
    <property type="match status" value="1"/>
</dbReference>
<dbReference type="InterPro" id="IPR050248">
    <property type="entry name" value="Polysacc_deacetylase_ArnD"/>
</dbReference>
<dbReference type="Proteomes" id="UP000184390">
    <property type="component" value="Unassembled WGS sequence"/>
</dbReference>
<proteinExistence type="predicted"/>
<comment type="caution">
    <text evidence="3">The sequence shown here is derived from an EMBL/GenBank/DDBJ whole genome shotgun (WGS) entry which is preliminary data.</text>
</comment>
<dbReference type="Pfam" id="PF01522">
    <property type="entry name" value="Polysacc_deac_1"/>
    <property type="match status" value="1"/>
</dbReference>
<evidence type="ECO:0000313" key="3">
    <source>
        <dbReference type="EMBL" id="SHI73143.1"/>
    </source>
</evidence>
<feature type="region of interest" description="Disordered" evidence="1">
    <location>
        <begin position="1"/>
        <end position="45"/>
    </location>
</feature>
<dbReference type="PROSITE" id="PS51318">
    <property type="entry name" value="TAT"/>
    <property type="match status" value="1"/>
</dbReference>
<dbReference type="InterPro" id="IPR002509">
    <property type="entry name" value="NODB_dom"/>
</dbReference>
<dbReference type="SUPFAM" id="SSF88713">
    <property type="entry name" value="Glycoside hydrolase/deacetylase"/>
    <property type="match status" value="1"/>
</dbReference>
<name>A0ABY1I7J3_9ACTO</name>
<organism evidence="3 4">
    <name type="scientific">Actinomyces denticolens</name>
    <dbReference type="NCBI Taxonomy" id="52767"/>
    <lineage>
        <taxon>Bacteria</taxon>
        <taxon>Bacillati</taxon>
        <taxon>Actinomycetota</taxon>
        <taxon>Actinomycetes</taxon>
        <taxon>Actinomycetales</taxon>
        <taxon>Actinomycetaceae</taxon>
        <taxon>Actinomyces</taxon>
    </lineage>
</organism>
<feature type="compositionally biased region" description="Pro residues" evidence="1">
    <location>
        <begin position="1"/>
        <end position="10"/>
    </location>
</feature>
<protein>
    <submittedName>
        <fullName evidence="3">Peptidoglycan/xylan/chitin deacetylase, PgdA/CDA1 family</fullName>
    </submittedName>
</protein>
<keyword evidence="4" id="KW-1185">Reference proteome</keyword>
<dbReference type="RefSeq" id="WP_073452258.1">
    <property type="nucleotide sequence ID" value="NZ_FQYL01000004.1"/>
</dbReference>
<dbReference type="PANTHER" id="PTHR10587">
    <property type="entry name" value="GLYCOSYL TRANSFERASE-RELATED"/>
    <property type="match status" value="1"/>
</dbReference>
<dbReference type="PROSITE" id="PS51677">
    <property type="entry name" value="NODB"/>
    <property type="match status" value="1"/>
</dbReference>
<gene>
    <name evidence="3" type="ORF">SAMN05216246_104134</name>
</gene>
<dbReference type="InterPro" id="IPR011330">
    <property type="entry name" value="Glyco_hydro/deAcase_b/a-brl"/>
</dbReference>
<reference evidence="3 4" key="1">
    <citation type="submission" date="2016-11" db="EMBL/GenBank/DDBJ databases">
        <authorList>
            <person name="Varghese N."/>
            <person name="Submissions S."/>
        </authorList>
    </citation>
    <scope>NUCLEOTIDE SEQUENCE [LARGE SCALE GENOMIC DNA]</scope>
    <source>
        <strain evidence="3 4">PA</strain>
    </source>
</reference>
<evidence type="ECO:0000313" key="4">
    <source>
        <dbReference type="Proteomes" id="UP000184390"/>
    </source>
</evidence>
<dbReference type="PANTHER" id="PTHR10587:SF137">
    <property type="entry name" value="4-DEOXY-4-FORMAMIDO-L-ARABINOSE-PHOSPHOUNDECAPRENOL DEFORMYLASE ARND-RELATED"/>
    <property type="match status" value="1"/>
</dbReference>
<dbReference type="EMBL" id="FQYL01000004">
    <property type="protein sequence ID" value="SHI73143.1"/>
    <property type="molecule type" value="Genomic_DNA"/>
</dbReference>
<evidence type="ECO:0000259" key="2">
    <source>
        <dbReference type="PROSITE" id="PS51677"/>
    </source>
</evidence>
<accession>A0ABY1I7J3</accession>